<evidence type="ECO:0000256" key="2">
    <source>
        <dbReference type="ARBA" id="ARBA00022448"/>
    </source>
</evidence>
<gene>
    <name evidence="5" type="primary">pstS</name>
    <name evidence="5" type="ORF">CARN8_910003</name>
</gene>
<evidence type="ECO:0000256" key="3">
    <source>
        <dbReference type="ARBA" id="ARBA00022592"/>
    </source>
</evidence>
<dbReference type="PIRSF" id="PIRSF002756">
    <property type="entry name" value="PstS"/>
    <property type="match status" value="1"/>
</dbReference>
<accession>A0A3P3ZS76</accession>
<dbReference type="AlphaFoldDB" id="A0A3P3ZS76"/>
<dbReference type="InterPro" id="IPR050962">
    <property type="entry name" value="Phosphate-bind_PstS"/>
</dbReference>
<dbReference type="SUPFAM" id="SSF53850">
    <property type="entry name" value="Periplasmic binding protein-like II"/>
    <property type="match status" value="1"/>
</dbReference>
<evidence type="ECO:0000259" key="4">
    <source>
        <dbReference type="Pfam" id="PF12849"/>
    </source>
</evidence>
<keyword evidence="2" id="KW-0813">Transport</keyword>
<name>A0A3P3ZS76_9ZZZZ</name>
<dbReference type="Gene3D" id="3.40.190.10">
    <property type="entry name" value="Periplasmic binding protein-like II"/>
    <property type="match status" value="2"/>
</dbReference>
<comment type="similarity">
    <text evidence="1">Belongs to the PstS family.</text>
</comment>
<dbReference type="PANTHER" id="PTHR42996">
    <property type="entry name" value="PHOSPHATE-BINDING PROTEIN PSTS"/>
    <property type="match status" value="1"/>
</dbReference>
<evidence type="ECO:0000256" key="1">
    <source>
        <dbReference type="ARBA" id="ARBA00008725"/>
    </source>
</evidence>
<dbReference type="GO" id="GO:0042301">
    <property type="term" value="F:phosphate ion binding"/>
    <property type="evidence" value="ECO:0007669"/>
    <property type="project" value="InterPro"/>
</dbReference>
<dbReference type="PANTHER" id="PTHR42996:SF1">
    <property type="entry name" value="PHOSPHATE-BINDING PROTEIN PSTS"/>
    <property type="match status" value="1"/>
</dbReference>
<evidence type="ECO:0000313" key="5">
    <source>
        <dbReference type="EMBL" id="VAY89737.1"/>
    </source>
</evidence>
<reference evidence="5" key="1">
    <citation type="submission" date="2018-10" db="EMBL/GenBank/DDBJ databases">
        <authorList>
            <person name="Plewniak F."/>
        </authorList>
    </citation>
    <scope>NUCLEOTIDE SEQUENCE</scope>
</reference>
<sequence>MTIRFLLRSWMAASVLWVSAWEAQATDITGAGSTFVYPVCAKWAEGFRVATQNSLNYQSIGSGGGIKQVKAKVVDFGATDKPLTREELNRSSLVQWPLVVGGVVPVINVEGIAPGQMKLDGPVLADIYLGKIKRWNDPAIQALNKGLNLPARDIVVVSRTDGSGTTFIFTNYLSKVSAEWKNKVGSDTAVRWPTGINGKGNEGVASYVRQQAGGIGYVEYAYALQNKMNHVQMKNHEGQFVEPDIKTFSAAASNANWKPENGFYEVLTDEPGKNSWPITGATFVLMQKVQENPEHAKTALRFFEWAYKNGQKAALSLDYVPLPDDVARLIEAQWKMELKDSAGKALY</sequence>
<dbReference type="GO" id="GO:0035435">
    <property type="term" value="P:phosphate ion transmembrane transport"/>
    <property type="evidence" value="ECO:0007669"/>
    <property type="project" value="InterPro"/>
</dbReference>
<protein>
    <submittedName>
        <fullName evidence="5">Phosphate transporter subunit periplasmic-binding component of ABC superfamily</fullName>
    </submittedName>
</protein>
<dbReference type="InterPro" id="IPR005673">
    <property type="entry name" value="ABC_phos-bd_PstS"/>
</dbReference>
<dbReference type="NCBIfam" id="TIGR00975">
    <property type="entry name" value="3a0107s03"/>
    <property type="match status" value="1"/>
</dbReference>
<dbReference type="NCBIfam" id="NF008171">
    <property type="entry name" value="PRK10918.1"/>
    <property type="match status" value="1"/>
</dbReference>
<dbReference type="EMBL" id="UOYP01000717">
    <property type="protein sequence ID" value="VAY89737.1"/>
    <property type="molecule type" value="Genomic_DNA"/>
</dbReference>
<keyword evidence="3" id="KW-0592">Phosphate transport</keyword>
<proteinExistence type="inferred from homology"/>
<feature type="domain" description="PBP" evidence="4">
    <location>
        <begin position="20"/>
        <end position="307"/>
    </location>
</feature>
<organism evidence="5">
    <name type="scientific">mine drainage metagenome</name>
    <dbReference type="NCBI Taxonomy" id="410659"/>
    <lineage>
        <taxon>unclassified sequences</taxon>
        <taxon>metagenomes</taxon>
        <taxon>ecological metagenomes</taxon>
    </lineage>
</organism>
<dbReference type="CDD" id="cd13565">
    <property type="entry name" value="PBP2_PstS"/>
    <property type="match status" value="1"/>
</dbReference>
<dbReference type="InterPro" id="IPR024370">
    <property type="entry name" value="PBP_domain"/>
</dbReference>
<dbReference type="Pfam" id="PF12849">
    <property type="entry name" value="PBP_like_2"/>
    <property type="match status" value="1"/>
</dbReference>
<dbReference type="GO" id="GO:0043190">
    <property type="term" value="C:ATP-binding cassette (ABC) transporter complex"/>
    <property type="evidence" value="ECO:0007669"/>
    <property type="project" value="InterPro"/>
</dbReference>